<evidence type="ECO:0000313" key="3">
    <source>
        <dbReference type="EMBL" id="MCZ3373189.1"/>
    </source>
</evidence>
<evidence type="ECO:0000259" key="1">
    <source>
        <dbReference type="PROSITE" id="PS50164"/>
    </source>
</evidence>
<reference evidence="3" key="1">
    <citation type="submission" date="2022-12" db="EMBL/GenBank/DDBJ databases">
        <title>Reclassification of two methanogenic archaea species isolated from the Kolyma lowland permafrost.</title>
        <authorList>
            <person name="Trubitsyn V.E."/>
            <person name="Rivkina E.M."/>
            <person name="Shcherbakova V.A."/>
        </authorList>
    </citation>
    <scope>NUCLEOTIDE SEQUENCE</scope>
    <source>
        <strain evidence="2">M2</strain>
        <strain evidence="3">MK4</strain>
    </source>
</reference>
<evidence type="ECO:0000313" key="4">
    <source>
        <dbReference type="Proteomes" id="UP001068021"/>
    </source>
</evidence>
<dbReference type="Proteomes" id="UP001074446">
    <property type="component" value="Unassembled WGS sequence"/>
</dbReference>
<dbReference type="SMART" id="SM00465">
    <property type="entry name" value="GIYc"/>
    <property type="match status" value="1"/>
</dbReference>
<dbReference type="SUPFAM" id="SSF82771">
    <property type="entry name" value="GIY-YIG endonuclease"/>
    <property type="match status" value="1"/>
</dbReference>
<evidence type="ECO:0000313" key="2">
    <source>
        <dbReference type="EMBL" id="MCZ3365438.1"/>
    </source>
</evidence>
<dbReference type="AlphaFoldDB" id="A0A9E5A265"/>
<feature type="domain" description="GIY-YIG" evidence="1">
    <location>
        <begin position="2"/>
        <end position="89"/>
    </location>
</feature>
<organism evidence="3">
    <name type="scientific">Methanobacterium veterum</name>
    <dbReference type="NCBI Taxonomy" id="408577"/>
    <lineage>
        <taxon>Archaea</taxon>
        <taxon>Methanobacteriati</taxon>
        <taxon>Methanobacteriota</taxon>
        <taxon>Methanomada group</taxon>
        <taxon>Methanobacteria</taxon>
        <taxon>Methanobacteriales</taxon>
        <taxon>Methanobacteriaceae</taxon>
        <taxon>Methanobacterium</taxon>
    </lineage>
</organism>
<dbReference type="RefSeq" id="WP_052375864.1">
    <property type="nucleotide sequence ID" value="NZ_JAPVER010000020.1"/>
</dbReference>
<dbReference type="Pfam" id="PF01541">
    <property type="entry name" value="GIY-YIG"/>
    <property type="match status" value="1"/>
</dbReference>
<gene>
    <name evidence="3" type="ORF">O3H35_11140</name>
    <name evidence="2" type="ORF">O3H54_06040</name>
</gene>
<dbReference type="Proteomes" id="UP001068021">
    <property type="component" value="Unassembled WGS sequence"/>
</dbReference>
<dbReference type="EMBL" id="JAPVER010000020">
    <property type="protein sequence ID" value="MCZ3365438.1"/>
    <property type="molecule type" value="Genomic_DNA"/>
</dbReference>
<comment type="caution">
    <text evidence="3">The sequence shown here is derived from an EMBL/GenBank/DDBJ whole genome shotgun (WGS) entry which is preliminary data.</text>
</comment>
<dbReference type="InterPro" id="IPR000305">
    <property type="entry name" value="GIY-YIG_endonuc"/>
</dbReference>
<sequence length="419" mass="49098">MVYGHIYKIVNYKTNKVYIGQTTGKPDKRWKDHLKKLRMNTHHSRHLQSSFNKYGNVFNFQVLNYATSKKALDKLEMEYIARYKSTDQKYGYNILIGGGGVRHTPSMKKHKSLLLTRNNPMKNPETAKKMGKTVRNSGIVNGKNNPRYRHDVPDASYINFLYADLLLTSGDIAKLYNTSKEHINHRLKNYGSVPKNKPLQNTKGLCRLSRYNSMHKWVTDDKITIGDYPGVNFDKRNNRWRVAFNINKEKHKFGSFLLKEDAVQECKRLRKIYDVEEYDSSNKGKDNPKYRPDLPDNSYLTFLYWDLLLTLNEIAKLYDTHASTIQRRLQKHGTVIKSESLRNVKGLCRLSRYNFSYREVTDAPIIIRDYPGVSRHKSGRWAIAFSINKKQRKFGSFLLKEDAIFECKRLRKEYGVMLL</sequence>
<accession>A0A9E5A265</accession>
<proteinExistence type="predicted"/>
<dbReference type="InterPro" id="IPR006350">
    <property type="entry name" value="Intron_endoG1"/>
</dbReference>
<dbReference type="NCBIfam" id="TIGR01453">
    <property type="entry name" value="grpIintron_endo"/>
    <property type="match status" value="1"/>
</dbReference>
<keyword evidence="4" id="KW-1185">Reference proteome</keyword>
<name>A0A9E5A265_9EURY</name>
<dbReference type="PROSITE" id="PS50164">
    <property type="entry name" value="GIY_YIG"/>
    <property type="match status" value="1"/>
</dbReference>
<protein>
    <submittedName>
        <fullName evidence="3">GIY-YIG nuclease family protein</fullName>
    </submittedName>
</protein>
<dbReference type="EMBL" id="JAPVES010000030">
    <property type="protein sequence ID" value="MCZ3373189.1"/>
    <property type="molecule type" value="Genomic_DNA"/>
</dbReference>
<dbReference type="InterPro" id="IPR035901">
    <property type="entry name" value="GIY-YIG_endonuc_sf"/>
</dbReference>
<dbReference type="Gene3D" id="3.40.1440.10">
    <property type="entry name" value="GIY-YIG endonuclease"/>
    <property type="match status" value="1"/>
</dbReference>
<dbReference type="GO" id="GO:0004519">
    <property type="term" value="F:endonuclease activity"/>
    <property type="evidence" value="ECO:0007669"/>
    <property type="project" value="InterPro"/>
</dbReference>